<proteinExistence type="predicted"/>
<evidence type="ECO:0000313" key="4">
    <source>
        <dbReference type="Proteomes" id="UP000199417"/>
    </source>
</evidence>
<keyword evidence="4" id="KW-1185">Reference proteome</keyword>
<evidence type="ECO:0000313" key="3">
    <source>
        <dbReference type="EMBL" id="SDE10893.1"/>
    </source>
</evidence>
<organism evidence="3 4">
    <name type="scientific">Rhodococcus tukisamuensis</name>
    <dbReference type="NCBI Taxonomy" id="168276"/>
    <lineage>
        <taxon>Bacteria</taxon>
        <taxon>Bacillati</taxon>
        <taxon>Actinomycetota</taxon>
        <taxon>Actinomycetes</taxon>
        <taxon>Mycobacteriales</taxon>
        <taxon>Nocardiaceae</taxon>
        <taxon>Rhodococcus</taxon>
    </lineage>
</organism>
<sequence>MRDDESRDGERVDEATTRPWWRRTAFWTNTLVVVSIVATGVVVAGLTRPPERPSEDPRAAAEDYLTPPVQYPAQIPGCDAVEPPSTAEWAAYSSFGEQTYDNPREPWFSGPKATAMAQALAAALPPDAAVDLARPLVFDPIADFGGDDRDDVPGWTSLWTNLDRGSGPGEFNVQVANWDRAVPACVAGDLVRRIAGPGDAVVDLQETWYQVGPFRTFSRSATGYLPDGSSVLAQVTDQVAVGSGGEPEVAAEFPLTLDELTAIVTAPGLRVTAPVPPGTPAPRERCSADSEASGRELTREDIARLGGALDASWRAGTPAGVTLDGTLDALQLGGAGRNAVCVEVGTSGPGGPGALTVGIGGGHRPPVPLDPYDPAAEHDRTEIRSLPDGSVSARTGPSGQFGSYRQVAVTRPSGTRVSVSWRGPELPTFEQLESLAVAPGLDLP</sequence>
<dbReference type="RefSeq" id="WP_169888303.1">
    <property type="nucleotide sequence ID" value="NZ_FNAB01000010.1"/>
</dbReference>
<dbReference type="AlphaFoldDB" id="A0A1G7A8A1"/>
<feature type="region of interest" description="Disordered" evidence="1">
    <location>
        <begin position="273"/>
        <end position="296"/>
    </location>
</feature>
<keyword evidence="2" id="KW-1133">Transmembrane helix</keyword>
<gene>
    <name evidence="3" type="ORF">SAMN05444580_11082</name>
</gene>
<reference evidence="3 4" key="1">
    <citation type="submission" date="2016-10" db="EMBL/GenBank/DDBJ databases">
        <authorList>
            <person name="de Groot N.N."/>
        </authorList>
    </citation>
    <scope>NUCLEOTIDE SEQUENCE [LARGE SCALE GENOMIC DNA]</scope>
    <source>
        <strain evidence="3 4">JCM 11308</strain>
    </source>
</reference>
<name>A0A1G7A8A1_9NOCA</name>
<feature type="transmembrane region" description="Helical" evidence="2">
    <location>
        <begin position="26"/>
        <end position="46"/>
    </location>
</feature>
<dbReference type="EMBL" id="FNAB01000010">
    <property type="protein sequence ID" value="SDE10893.1"/>
    <property type="molecule type" value="Genomic_DNA"/>
</dbReference>
<evidence type="ECO:0000256" key="1">
    <source>
        <dbReference type="SAM" id="MobiDB-lite"/>
    </source>
</evidence>
<keyword evidence="2" id="KW-0812">Transmembrane</keyword>
<dbReference type="Proteomes" id="UP000199417">
    <property type="component" value="Unassembled WGS sequence"/>
</dbReference>
<evidence type="ECO:0000256" key="2">
    <source>
        <dbReference type="SAM" id="Phobius"/>
    </source>
</evidence>
<feature type="compositionally biased region" description="Basic and acidic residues" evidence="1">
    <location>
        <begin position="282"/>
        <end position="296"/>
    </location>
</feature>
<protein>
    <submittedName>
        <fullName evidence="3">Uncharacterized protein</fullName>
    </submittedName>
</protein>
<accession>A0A1G7A8A1</accession>
<keyword evidence="2" id="KW-0472">Membrane</keyword>